<evidence type="ECO:0000313" key="3">
    <source>
        <dbReference type="Proteomes" id="UP000283509"/>
    </source>
</evidence>
<evidence type="ECO:0000313" key="2">
    <source>
        <dbReference type="EMBL" id="ROT67680.1"/>
    </source>
</evidence>
<feature type="region of interest" description="Disordered" evidence="1">
    <location>
        <begin position="341"/>
        <end position="380"/>
    </location>
</feature>
<name>A0A423SU09_PENVA</name>
<gene>
    <name evidence="2" type="ORF">C7M84_014224</name>
</gene>
<reference evidence="2 3" key="2">
    <citation type="submission" date="2019-01" db="EMBL/GenBank/DDBJ databases">
        <title>The decoding of complex shrimp genome reveals the adaptation for benthos swimmer, frequently molting mechanism and breeding impact on genome.</title>
        <authorList>
            <person name="Sun Y."/>
            <person name="Gao Y."/>
            <person name="Yu Y."/>
        </authorList>
    </citation>
    <scope>NUCLEOTIDE SEQUENCE [LARGE SCALE GENOMIC DNA]</scope>
    <source>
        <tissue evidence="2">Muscle</tissue>
    </source>
</reference>
<reference evidence="2 3" key="1">
    <citation type="submission" date="2018-04" db="EMBL/GenBank/DDBJ databases">
        <authorList>
            <person name="Zhang X."/>
            <person name="Yuan J."/>
            <person name="Li F."/>
            <person name="Xiang J."/>
        </authorList>
    </citation>
    <scope>NUCLEOTIDE SEQUENCE [LARGE SCALE GENOMIC DNA]</scope>
    <source>
        <tissue evidence="2">Muscle</tissue>
    </source>
</reference>
<protein>
    <submittedName>
        <fullName evidence="2">Uncharacterized protein</fullName>
    </submittedName>
</protein>
<dbReference type="Proteomes" id="UP000283509">
    <property type="component" value="Unassembled WGS sequence"/>
</dbReference>
<comment type="caution">
    <text evidence="2">The sequence shown here is derived from an EMBL/GenBank/DDBJ whole genome shotgun (WGS) entry which is preliminary data.</text>
</comment>
<dbReference type="AlphaFoldDB" id="A0A423SU09"/>
<organism evidence="2 3">
    <name type="scientific">Penaeus vannamei</name>
    <name type="common">Whiteleg shrimp</name>
    <name type="synonym">Litopenaeus vannamei</name>
    <dbReference type="NCBI Taxonomy" id="6689"/>
    <lineage>
        <taxon>Eukaryota</taxon>
        <taxon>Metazoa</taxon>
        <taxon>Ecdysozoa</taxon>
        <taxon>Arthropoda</taxon>
        <taxon>Crustacea</taxon>
        <taxon>Multicrustacea</taxon>
        <taxon>Malacostraca</taxon>
        <taxon>Eumalacostraca</taxon>
        <taxon>Eucarida</taxon>
        <taxon>Decapoda</taxon>
        <taxon>Dendrobranchiata</taxon>
        <taxon>Penaeoidea</taxon>
        <taxon>Penaeidae</taxon>
        <taxon>Penaeus</taxon>
    </lineage>
</organism>
<evidence type="ECO:0000256" key="1">
    <source>
        <dbReference type="SAM" id="MobiDB-lite"/>
    </source>
</evidence>
<feature type="region of interest" description="Disordered" evidence="1">
    <location>
        <begin position="1"/>
        <end position="24"/>
    </location>
</feature>
<sequence>MYLPLPPSLSRPRRRRALPSSIHSESTIDLKTSAAPVAFCAGMQSLCMSPRTSARTARTIHEAAATPRERLGWLAGQERPRNQTFSKQVTCETFLLSREGETRMWRSRYTIIPHNVMQHSYALVHLEAVPRHTAIQPATRPLQEMPLSVCASEARSPFGGPSTLCEAGIHYCYADKGFCTAFTPAHPVSASERGRTNTEENNAYSTTHTVVCCRDVMPSRRGVISSPFHALIFIFPNGAFGQWRDGRLRVSSLPHSLKHRRRHSAVSFLITMQMRKVKQCRSLFNKSSLYALRPPPLHFSSPFHVNIRLVSYAAIRSRSALEPHLSLKPDTRTIGGRGLIEAKQHSRSVRGSLSTSSYSAERTGRASQEGPARPSGDAAPTPIIRLAVTSPANPSNRILGQMSSRRPHACLFLAKASHMQP</sequence>
<keyword evidence="3" id="KW-1185">Reference proteome</keyword>
<accession>A0A423SU09</accession>
<feature type="compositionally biased region" description="Low complexity" evidence="1">
    <location>
        <begin position="349"/>
        <end position="359"/>
    </location>
</feature>
<dbReference type="EMBL" id="QCYY01002779">
    <property type="protein sequence ID" value="ROT67680.1"/>
    <property type="molecule type" value="Genomic_DNA"/>
</dbReference>
<proteinExistence type="predicted"/>